<protein>
    <submittedName>
        <fullName evidence="2">Anaphase-promoting complex subunit 10</fullName>
    </submittedName>
</protein>
<comment type="caution">
    <text evidence="2">The sequence shown here is derived from an EMBL/GenBank/DDBJ whole genome shotgun (WGS) entry which is preliminary data.</text>
</comment>
<feature type="compositionally biased region" description="Low complexity" evidence="1">
    <location>
        <begin position="13"/>
        <end position="35"/>
    </location>
</feature>
<gene>
    <name evidence="2" type="ORF">FALBO_1830</name>
</gene>
<feature type="region of interest" description="Disordered" evidence="1">
    <location>
        <begin position="1"/>
        <end position="103"/>
    </location>
</feature>
<evidence type="ECO:0000256" key="1">
    <source>
        <dbReference type="SAM" id="MobiDB-lite"/>
    </source>
</evidence>
<feature type="compositionally biased region" description="Basic residues" evidence="1">
    <location>
        <begin position="1"/>
        <end position="12"/>
    </location>
</feature>
<dbReference type="EMBL" id="JAADYS010000235">
    <property type="protein sequence ID" value="KAF4471244.1"/>
    <property type="molecule type" value="Genomic_DNA"/>
</dbReference>
<keyword evidence="3" id="KW-1185">Reference proteome</keyword>
<feature type="compositionally biased region" description="Low complexity" evidence="1">
    <location>
        <begin position="45"/>
        <end position="58"/>
    </location>
</feature>
<proteinExistence type="predicted"/>
<accession>A0A8H4LNW9</accession>
<organism evidence="2 3">
    <name type="scientific">Fusarium albosuccineum</name>
    <dbReference type="NCBI Taxonomy" id="1237068"/>
    <lineage>
        <taxon>Eukaryota</taxon>
        <taxon>Fungi</taxon>
        <taxon>Dikarya</taxon>
        <taxon>Ascomycota</taxon>
        <taxon>Pezizomycotina</taxon>
        <taxon>Sordariomycetes</taxon>
        <taxon>Hypocreomycetidae</taxon>
        <taxon>Hypocreales</taxon>
        <taxon>Nectriaceae</taxon>
        <taxon>Fusarium</taxon>
        <taxon>Fusarium decemcellulare species complex</taxon>
    </lineage>
</organism>
<reference evidence="2 3" key="1">
    <citation type="submission" date="2020-01" db="EMBL/GenBank/DDBJ databases">
        <title>Identification and distribution of gene clusters putatively required for synthesis of sphingolipid metabolism inhibitors in phylogenetically diverse species of the filamentous fungus Fusarium.</title>
        <authorList>
            <person name="Kim H.-S."/>
            <person name="Busman M."/>
            <person name="Brown D.W."/>
            <person name="Divon H."/>
            <person name="Uhlig S."/>
            <person name="Proctor R.H."/>
        </authorList>
    </citation>
    <scope>NUCLEOTIDE SEQUENCE [LARGE SCALE GENOMIC DNA]</scope>
    <source>
        <strain evidence="2 3">NRRL 20459</strain>
    </source>
</reference>
<dbReference type="Proteomes" id="UP000554235">
    <property type="component" value="Unassembled WGS sequence"/>
</dbReference>
<dbReference type="AlphaFoldDB" id="A0A8H4LNW9"/>
<sequence length="165" mass="17263">MDMTRGSRRARHVANNVTPSNANAASSPSVHQAAPGRGGGGGAGAAASSPAGTPSGSSRLVPGQGASPAAALVTPEAPPPHLHRTPDQPADQRRRRAPPPNPFRLHTSECLFVDFSKPEFLLVLVYFSAKLVYPASAVVAYARLALPIVRSASRCENALRMRVVR</sequence>
<evidence type="ECO:0000313" key="2">
    <source>
        <dbReference type="EMBL" id="KAF4471244.1"/>
    </source>
</evidence>
<name>A0A8H4LNW9_9HYPO</name>
<evidence type="ECO:0000313" key="3">
    <source>
        <dbReference type="Proteomes" id="UP000554235"/>
    </source>
</evidence>